<evidence type="ECO:0000313" key="2">
    <source>
        <dbReference type="Proteomes" id="UP000828922"/>
    </source>
</evidence>
<dbReference type="EMBL" id="CM038913">
    <property type="protein sequence ID" value="KAH9557967.1"/>
    <property type="molecule type" value="Genomic_DNA"/>
</dbReference>
<keyword evidence="2" id="KW-1185">Reference proteome</keyword>
<evidence type="ECO:0000313" key="1">
    <source>
        <dbReference type="EMBL" id="KAH9557967.1"/>
    </source>
</evidence>
<protein>
    <submittedName>
        <fullName evidence="1">Uncharacterized protein</fullName>
    </submittedName>
</protein>
<name>A0ACB8HP01_9BRYO</name>
<gene>
    <name evidence="1" type="ORF">CY35_07G113100</name>
</gene>
<reference evidence="2" key="1">
    <citation type="journal article" date="2022" name="New Phytol.">
        <title>Phylogenomic structure and speciation in an emerging model: the Sphagnum magellanicum complex (Bryophyta).</title>
        <authorList>
            <person name="Shaw A.J."/>
            <person name="Piatkowski B."/>
            <person name="Duffy A.M."/>
            <person name="Aguero B."/>
            <person name="Imwattana K."/>
            <person name="Nieto-Lugilde M."/>
            <person name="Healey A."/>
            <person name="Weston D.J."/>
            <person name="Patel M.N."/>
            <person name="Schmutz J."/>
            <person name="Grimwood J."/>
            <person name="Yavitt J.B."/>
            <person name="Hassel K."/>
            <person name="Stenoien H.K."/>
            <person name="Flatberg K.I."/>
            <person name="Bickford C.P."/>
            <person name="Hicks K.A."/>
        </authorList>
    </citation>
    <scope>NUCLEOTIDE SEQUENCE [LARGE SCALE GENOMIC DNA]</scope>
</reference>
<dbReference type="Proteomes" id="UP000828922">
    <property type="component" value="Linkage Group LG07"/>
</dbReference>
<accession>A0ACB8HP01</accession>
<sequence length="360" mass="38974">MVRVRTLQRAALPSELLHHVSPASSHSRRVATNVAENGEDCTIYIASGVHVYGIKIELRETTVEAGKEDMLIPVDGQVADAWQLQQCPHRAEIQSIALSASQNDGGVLLGSVDSNGHLVVTCLDSTTSRGASYTAGPQDAGMGEGWWAGIVFSQSHLGLAAVARGMAKTIDFYDKDIHVRTLRTLQHPTSLTFLYGSGSSDNPPLLAVTEGPQVSIWDIRQGERGGCVHRLFGTSSGEPLYAISSSSDGLVATGGTERSIVVYDTYKWTARSRWTNCLKYEINGLFFSTADPSLIYVHGIDYEVLCGPWNRESDQGSLESTFTFRGDSRWLGVDKCLNMDVLAGWCESGTIFAGHIVEGT</sequence>
<proteinExistence type="predicted"/>
<organism evidence="1 2">
    <name type="scientific">Sphagnum magellanicum</name>
    <dbReference type="NCBI Taxonomy" id="128215"/>
    <lineage>
        <taxon>Eukaryota</taxon>
        <taxon>Viridiplantae</taxon>
        <taxon>Streptophyta</taxon>
        <taxon>Embryophyta</taxon>
        <taxon>Bryophyta</taxon>
        <taxon>Sphagnophytina</taxon>
        <taxon>Sphagnopsida</taxon>
        <taxon>Sphagnales</taxon>
        <taxon>Sphagnaceae</taxon>
        <taxon>Sphagnum</taxon>
    </lineage>
</organism>
<comment type="caution">
    <text evidence="1">The sequence shown here is derived from an EMBL/GenBank/DDBJ whole genome shotgun (WGS) entry which is preliminary data.</text>
</comment>